<feature type="domain" description="Tyr recombinase" evidence="3">
    <location>
        <begin position="152"/>
        <end position="320"/>
    </location>
</feature>
<dbReference type="SUPFAM" id="SSF56349">
    <property type="entry name" value="DNA breaking-rejoining enzymes"/>
    <property type="match status" value="1"/>
</dbReference>
<gene>
    <name evidence="4" type="ORF">H7A79_0522</name>
</gene>
<evidence type="ECO:0000313" key="4">
    <source>
        <dbReference type="EMBL" id="QNT59889.1"/>
    </source>
</evidence>
<dbReference type="Gene3D" id="1.10.443.10">
    <property type="entry name" value="Intergrase catalytic core"/>
    <property type="match status" value="1"/>
</dbReference>
<keyword evidence="1" id="KW-0229">DNA integration</keyword>
<dbReference type="CDD" id="cd00796">
    <property type="entry name" value="INT_Rci_Hp1_C"/>
    <property type="match status" value="1"/>
</dbReference>
<dbReference type="KEGG" id="nmus:H7A79_0522"/>
<dbReference type="AlphaFoldDB" id="A0A7H1ME24"/>
<keyword evidence="2" id="KW-0233">DNA recombination</keyword>
<dbReference type="GO" id="GO:0015074">
    <property type="term" value="P:DNA integration"/>
    <property type="evidence" value="ECO:0007669"/>
    <property type="project" value="UniProtKB-KW"/>
</dbReference>
<dbReference type="PROSITE" id="PS51898">
    <property type="entry name" value="TYR_RECOMBINASE"/>
    <property type="match status" value="1"/>
</dbReference>
<dbReference type="PANTHER" id="PTHR30349">
    <property type="entry name" value="PHAGE INTEGRASE-RELATED"/>
    <property type="match status" value="1"/>
</dbReference>
<evidence type="ECO:0000313" key="5">
    <source>
        <dbReference type="Proteomes" id="UP000516412"/>
    </source>
</evidence>
<dbReference type="InterPro" id="IPR002104">
    <property type="entry name" value="Integrase_catalytic"/>
</dbReference>
<protein>
    <submittedName>
        <fullName evidence="4">Phage integrase family protein</fullName>
    </submittedName>
</protein>
<dbReference type="EMBL" id="CP060414">
    <property type="protein sequence ID" value="QNT59889.1"/>
    <property type="molecule type" value="Genomic_DNA"/>
</dbReference>
<sequence>MPIYKRNNGIWYADIYSPDGKRIRCSTGTKCEKEAQEYHDKLKYDLWRVKHFAEKPKILWDEACLRWLQERRDKKSLIDDETKIRRLTAFRGLYLHQLNKSLIMAEIAKIKGSNATKNRYLSFVQALLNKCVRDWGYLDSAPKLARYKESKRRVRWLRPDEAEKLVAALPDYIAEMAVFSLNTGLRKSNVLNLKWKQIDLERKVAWLHHDETKSGHALGVALNDAALSVLFKQRGKHPDYVFVNRRGQPVRDIQKPWKKALEAVGIEDFRWHDLRHTWASWLVQSGVSLYALKEMGGWENIEMVQKYAHLAPEHLHRHAGLLDGVLDTKWTQLN</sequence>
<proteinExistence type="predicted"/>
<dbReference type="GO" id="GO:0003677">
    <property type="term" value="F:DNA binding"/>
    <property type="evidence" value="ECO:0007669"/>
    <property type="project" value="InterPro"/>
</dbReference>
<dbReference type="PANTHER" id="PTHR30349:SF64">
    <property type="entry name" value="PROPHAGE INTEGRASE INTD-RELATED"/>
    <property type="match status" value="1"/>
</dbReference>
<evidence type="ECO:0000256" key="1">
    <source>
        <dbReference type="ARBA" id="ARBA00022908"/>
    </source>
</evidence>
<dbReference type="InterPro" id="IPR011010">
    <property type="entry name" value="DNA_brk_join_enz"/>
</dbReference>
<organism evidence="4 5">
    <name type="scientific">Neisseria musculi</name>
    <dbReference type="NCBI Taxonomy" id="1815583"/>
    <lineage>
        <taxon>Bacteria</taxon>
        <taxon>Pseudomonadati</taxon>
        <taxon>Pseudomonadota</taxon>
        <taxon>Betaproteobacteria</taxon>
        <taxon>Neisseriales</taxon>
        <taxon>Neisseriaceae</taxon>
        <taxon>Neisseria</taxon>
    </lineage>
</organism>
<name>A0A7H1ME24_9NEIS</name>
<dbReference type="InterPro" id="IPR050090">
    <property type="entry name" value="Tyrosine_recombinase_XerCD"/>
</dbReference>
<dbReference type="InterPro" id="IPR013762">
    <property type="entry name" value="Integrase-like_cat_sf"/>
</dbReference>
<accession>A0A7H1ME24</accession>
<dbReference type="Proteomes" id="UP000516412">
    <property type="component" value="Chromosome"/>
</dbReference>
<dbReference type="Pfam" id="PF00589">
    <property type="entry name" value="Phage_integrase"/>
    <property type="match status" value="1"/>
</dbReference>
<evidence type="ECO:0000256" key="2">
    <source>
        <dbReference type="ARBA" id="ARBA00023172"/>
    </source>
</evidence>
<reference evidence="4" key="1">
    <citation type="submission" date="2024-06" db="EMBL/GenBank/DDBJ databases">
        <title>Complete Genome Sequence of mouse commensal type strain Neisseria musculi.</title>
        <authorList>
            <person name="Thapa E."/>
            <person name="Aluvathingal J."/>
            <person name="Nadendla S."/>
            <person name="Mehta A."/>
            <person name="Tettelin H."/>
            <person name="Weyand N.J."/>
        </authorList>
    </citation>
    <scope>NUCLEOTIDE SEQUENCE</scope>
    <source>
        <strain evidence="4">NW831</strain>
    </source>
</reference>
<evidence type="ECO:0000259" key="3">
    <source>
        <dbReference type="PROSITE" id="PS51898"/>
    </source>
</evidence>
<dbReference type="GO" id="GO:0006310">
    <property type="term" value="P:DNA recombination"/>
    <property type="evidence" value="ECO:0007669"/>
    <property type="project" value="UniProtKB-KW"/>
</dbReference>
<keyword evidence="5" id="KW-1185">Reference proteome</keyword>